<keyword evidence="3" id="KW-0547">Nucleotide-binding</keyword>
<evidence type="ECO:0000256" key="2">
    <source>
        <dbReference type="ARBA" id="ARBA00022695"/>
    </source>
</evidence>
<keyword evidence="1 5" id="KW-0808">Transferase</keyword>
<accession>A0A345T4S0</accession>
<dbReference type="Gene3D" id="3.90.550.10">
    <property type="entry name" value="Spore Coat Polysaccharide Biosynthesis Protein SpsA, Chain A"/>
    <property type="match status" value="1"/>
</dbReference>
<evidence type="ECO:0000256" key="1">
    <source>
        <dbReference type="ARBA" id="ARBA00022679"/>
    </source>
</evidence>
<dbReference type="GO" id="GO:0043814">
    <property type="term" value="F:phospholactate guanylyltransferase activity"/>
    <property type="evidence" value="ECO:0007669"/>
    <property type="project" value="InterPro"/>
</dbReference>
<evidence type="ECO:0000313" key="6">
    <source>
        <dbReference type="Proteomes" id="UP000249340"/>
    </source>
</evidence>
<dbReference type="Proteomes" id="UP000249340">
    <property type="component" value="Chromosome"/>
</dbReference>
<dbReference type="RefSeq" id="WP_114914641.1">
    <property type="nucleotide sequence ID" value="NZ_CP031264.1"/>
</dbReference>
<evidence type="ECO:0000256" key="3">
    <source>
        <dbReference type="ARBA" id="ARBA00022741"/>
    </source>
</evidence>
<gene>
    <name evidence="5" type="ORF">C7M71_029930</name>
</gene>
<keyword evidence="6" id="KW-1185">Reference proteome</keyword>
<keyword evidence="4" id="KW-0342">GTP-binding</keyword>
<dbReference type="PANTHER" id="PTHR40392">
    <property type="entry name" value="2-PHOSPHO-L-LACTATE GUANYLYLTRANSFERASE"/>
    <property type="match status" value="1"/>
</dbReference>
<dbReference type="GO" id="GO:0005525">
    <property type="term" value="F:GTP binding"/>
    <property type="evidence" value="ECO:0007669"/>
    <property type="project" value="UniProtKB-KW"/>
</dbReference>
<dbReference type="EMBL" id="CP031264">
    <property type="protein sequence ID" value="AXI80975.1"/>
    <property type="molecule type" value="Genomic_DNA"/>
</dbReference>
<sequence>MTGRLPADAVTAGRDPAVTAWTALVPAKPFALAKSRCADLTPAARRTLARAMLTDVVTRLGAVPSVHAVVVVGGGPEVTGTALASGAAAFTTTHGPGLNAETADALAALDGPARRFAVVMGDLPGAAPADFAAALAAAGRHGGPALVADAEGTGTTLLALPGPQEFRPFLGPGSRGRFLAAGYRELDVPAASPLRRDIDTVEQLLALPAATLGPATRAWLAAREPARPAGRTRIPEVAAL</sequence>
<dbReference type="KEGG" id="stri:C7M71_029930"/>
<keyword evidence="2 5" id="KW-0548">Nucleotidyltransferase</keyword>
<reference evidence="6" key="1">
    <citation type="submission" date="2018-07" db="EMBL/GenBank/DDBJ databases">
        <title>Streptacidiphilus bronchialis DSM 106435 chromosome.</title>
        <authorList>
            <person name="Batra D."/>
            <person name="Gulvik C.A."/>
        </authorList>
    </citation>
    <scope>NUCLEOTIDE SEQUENCE [LARGE SCALE GENOMIC DNA]</scope>
    <source>
        <strain evidence="6">DSM 106435</strain>
    </source>
</reference>
<evidence type="ECO:0000256" key="4">
    <source>
        <dbReference type="ARBA" id="ARBA00023134"/>
    </source>
</evidence>
<dbReference type="OrthoDB" id="4202756at2"/>
<evidence type="ECO:0000313" key="5">
    <source>
        <dbReference type="EMBL" id="AXI80975.1"/>
    </source>
</evidence>
<dbReference type="AlphaFoldDB" id="A0A345T4S0"/>
<dbReference type="SUPFAM" id="SSF53448">
    <property type="entry name" value="Nucleotide-diphospho-sugar transferases"/>
    <property type="match status" value="1"/>
</dbReference>
<organism evidence="5 6">
    <name type="scientific">Peterkaempfera bronchialis</name>
    <dbReference type="NCBI Taxonomy" id="2126346"/>
    <lineage>
        <taxon>Bacteria</taxon>
        <taxon>Bacillati</taxon>
        <taxon>Actinomycetota</taxon>
        <taxon>Actinomycetes</taxon>
        <taxon>Kitasatosporales</taxon>
        <taxon>Streptomycetaceae</taxon>
        <taxon>Peterkaempfera</taxon>
    </lineage>
</organism>
<dbReference type="InterPro" id="IPR002835">
    <property type="entry name" value="CofC"/>
</dbReference>
<dbReference type="PANTHER" id="PTHR40392:SF1">
    <property type="entry name" value="2-PHOSPHO-L-LACTATE GUANYLYLTRANSFERASE"/>
    <property type="match status" value="1"/>
</dbReference>
<protein>
    <submittedName>
        <fullName evidence="5">2-phospho-L-lactate guanylyltransferase</fullName>
    </submittedName>
</protein>
<name>A0A345T4S0_9ACTN</name>
<dbReference type="InterPro" id="IPR029044">
    <property type="entry name" value="Nucleotide-diphossugar_trans"/>
</dbReference>
<proteinExistence type="predicted"/>
<dbReference type="Pfam" id="PF01983">
    <property type="entry name" value="CofC"/>
    <property type="match status" value="1"/>
</dbReference>